<proteinExistence type="inferred from homology"/>
<organism evidence="6 7">
    <name type="scientific">Streptomyces mesophilus</name>
    <dbReference type="NCBI Taxonomy" id="1775132"/>
    <lineage>
        <taxon>Bacteria</taxon>
        <taxon>Bacillati</taxon>
        <taxon>Actinomycetota</taxon>
        <taxon>Actinomycetes</taxon>
        <taxon>Kitasatosporales</taxon>
        <taxon>Streptomycetaceae</taxon>
        <taxon>Streptomyces</taxon>
    </lineage>
</organism>
<dbReference type="InterPro" id="IPR005119">
    <property type="entry name" value="LysR_subst-bd"/>
</dbReference>
<dbReference type="InterPro" id="IPR036390">
    <property type="entry name" value="WH_DNA-bd_sf"/>
</dbReference>
<dbReference type="Gene3D" id="3.40.190.10">
    <property type="entry name" value="Periplasmic binding protein-like II"/>
    <property type="match status" value="2"/>
</dbReference>
<dbReference type="GO" id="GO:0003700">
    <property type="term" value="F:DNA-binding transcription factor activity"/>
    <property type="evidence" value="ECO:0007669"/>
    <property type="project" value="InterPro"/>
</dbReference>
<dbReference type="Gene3D" id="1.10.10.10">
    <property type="entry name" value="Winged helix-like DNA-binding domain superfamily/Winged helix DNA-binding domain"/>
    <property type="match status" value="1"/>
</dbReference>
<dbReference type="EMBL" id="JAAKZW010000300">
    <property type="protein sequence ID" value="NGO81249.1"/>
    <property type="molecule type" value="Genomic_DNA"/>
</dbReference>
<keyword evidence="4" id="KW-0804">Transcription</keyword>
<dbReference type="PROSITE" id="PS50931">
    <property type="entry name" value="HTH_LYSR"/>
    <property type="match status" value="1"/>
</dbReference>
<dbReference type="InterPro" id="IPR036388">
    <property type="entry name" value="WH-like_DNA-bd_sf"/>
</dbReference>
<accession>A0A6G4XUG8</accession>
<keyword evidence="7" id="KW-1185">Reference proteome</keyword>
<evidence type="ECO:0000256" key="1">
    <source>
        <dbReference type="ARBA" id="ARBA00009437"/>
    </source>
</evidence>
<evidence type="ECO:0000259" key="5">
    <source>
        <dbReference type="PROSITE" id="PS50931"/>
    </source>
</evidence>
<comment type="caution">
    <text evidence="6">The sequence shown here is derived from an EMBL/GenBank/DDBJ whole genome shotgun (WGS) entry which is preliminary data.</text>
</comment>
<keyword evidence="3" id="KW-0238">DNA-binding</keyword>
<dbReference type="Pfam" id="PF03466">
    <property type="entry name" value="LysR_substrate"/>
    <property type="match status" value="1"/>
</dbReference>
<dbReference type="Proteomes" id="UP000481109">
    <property type="component" value="Unassembled WGS sequence"/>
</dbReference>
<evidence type="ECO:0000256" key="2">
    <source>
        <dbReference type="ARBA" id="ARBA00023015"/>
    </source>
</evidence>
<evidence type="ECO:0000313" key="7">
    <source>
        <dbReference type="Proteomes" id="UP000481109"/>
    </source>
</evidence>
<gene>
    <name evidence="6" type="ORF">G6045_37135</name>
</gene>
<dbReference type="SUPFAM" id="SSF53850">
    <property type="entry name" value="Periplasmic binding protein-like II"/>
    <property type="match status" value="1"/>
</dbReference>
<dbReference type="PANTHER" id="PTHR30346:SF0">
    <property type="entry name" value="HCA OPERON TRANSCRIPTIONAL ACTIVATOR HCAR"/>
    <property type="match status" value="1"/>
</dbReference>
<evidence type="ECO:0000256" key="3">
    <source>
        <dbReference type="ARBA" id="ARBA00023125"/>
    </source>
</evidence>
<evidence type="ECO:0000313" key="6">
    <source>
        <dbReference type="EMBL" id="NGO81249.1"/>
    </source>
</evidence>
<dbReference type="Pfam" id="PF00126">
    <property type="entry name" value="HTH_1"/>
    <property type="match status" value="1"/>
</dbReference>
<dbReference type="SUPFAM" id="SSF46785">
    <property type="entry name" value="Winged helix' DNA-binding domain"/>
    <property type="match status" value="1"/>
</dbReference>
<dbReference type="GO" id="GO:0003677">
    <property type="term" value="F:DNA binding"/>
    <property type="evidence" value="ECO:0007669"/>
    <property type="project" value="UniProtKB-KW"/>
</dbReference>
<dbReference type="AlphaFoldDB" id="A0A6G4XUG8"/>
<name>A0A6G4XUG8_9ACTN</name>
<dbReference type="PANTHER" id="PTHR30346">
    <property type="entry name" value="TRANSCRIPTIONAL DUAL REGULATOR HCAR-RELATED"/>
    <property type="match status" value="1"/>
</dbReference>
<evidence type="ECO:0000256" key="4">
    <source>
        <dbReference type="ARBA" id="ARBA00023163"/>
    </source>
</evidence>
<reference evidence="6 7" key="1">
    <citation type="submission" date="2020-02" db="EMBL/GenBank/DDBJ databases">
        <title>Whole-genome analyses of novel actinobacteria.</title>
        <authorList>
            <person name="Sahin N."/>
            <person name="Tokatli A."/>
        </authorList>
    </citation>
    <scope>NUCLEOTIDE SEQUENCE [LARGE SCALE GENOMIC DNA]</scope>
    <source>
        <strain evidence="6 7">YC504</strain>
    </source>
</reference>
<keyword evidence="2" id="KW-0805">Transcription regulation</keyword>
<dbReference type="GO" id="GO:0032993">
    <property type="term" value="C:protein-DNA complex"/>
    <property type="evidence" value="ECO:0007669"/>
    <property type="project" value="TreeGrafter"/>
</dbReference>
<dbReference type="InterPro" id="IPR000847">
    <property type="entry name" value="LysR_HTH_N"/>
</dbReference>
<feature type="domain" description="HTH lysR-type" evidence="5">
    <location>
        <begin position="1"/>
        <end position="49"/>
    </location>
</feature>
<comment type="similarity">
    <text evidence="1">Belongs to the LysR transcriptional regulatory family.</text>
</comment>
<sequence>MTLAEELHFGRTAQRLRLSPAAVSQSIAKQERRIGARLFDRSSRQVRLTPLGRQFRDDVRAIPGSLRRSLDRAALTASGKVAVLRVGMIGDNAYDLGPYWNAFRSLHPSWELSVRRSSFADPFAPLRRGDIDVLIARLPVEESDLTVGPVVCAEPMVAMMAAGHTLAGDGKVSLEVFGDRGLFGAGTPLPEYWEDAYMPFATPSGRPVERRHTVMACEEVPAIVATSDAIDITSAHVARYGARPDLTYLPVSDAPPLRWALVWHTESETEPVRALARVVRDLGTFSE</sequence>
<protein>
    <submittedName>
        <fullName evidence="6">LysR family transcriptional regulator</fullName>
    </submittedName>
</protein>